<dbReference type="EMBL" id="JAKKPZ010000016">
    <property type="protein sequence ID" value="KAI1713123.1"/>
    <property type="molecule type" value="Genomic_DNA"/>
</dbReference>
<dbReference type="AlphaFoldDB" id="A0AAD4R6G7"/>
<evidence type="ECO:0000313" key="2">
    <source>
        <dbReference type="EMBL" id="KAI1713123.1"/>
    </source>
</evidence>
<evidence type="ECO:0000256" key="1">
    <source>
        <dbReference type="ARBA" id="ARBA00009820"/>
    </source>
</evidence>
<comment type="similarity">
    <text evidence="1">Belongs to the TolB family.</text>
</comment>
<protein>
    <submittedName>
        <fullName evidence="2">WD40-like beta propeller repeat domain-containing protein</fullName>
    </submittedName>
</protein>
<reference evidence="2" key="1">
    <citation type="submission" date="2022-01" db="EMBL/GenBank/DDBJ databases">
        <title>Genome Sequence Resource for Two Populations of Ditylenchus destructor, the Migratory Endoparasitic Phytonematode.</title>
        <authorList>
            <person name="Zhang H."/>
            <person name="Lin R."/>
            <person name="Xie B."/>
        </authorList>
    </citation>
    <scope>NUCLEOTIDE SEQUENCE</scope>
    <source>
        <strain evidence="2">BazhouSP</strain>
    </source>
</reference>
<dbReference type="SUPFAM" id="SSF82171">
    <property type="entry name" value="DPP6 N-terminal domain-like"/>
    <property type="match status" value="1"/>
</dbReference>
<gene>
    <name evidence="2" type="ORF">DdX_09195</name>
</gene>
<dbReference type="PANTHER" id="PTHR36842">
    <property type="entry name" value="PROTEIN TOLB HOMOLOG"/>
    <property type="match status" value="1"/>
</dbReference>
<dbReference type="Pfam" id="PF07676">
    <property type="entry name" value="PD40"/>
    <property type="match status" value="4"/>
</dbReference>
<dbReference type="InterPro" id="IPR011659">
    <property type="entry name" value="WD40"/>
</dbReference>
<dbReference type="Gene3D" id="2.120.10.30">
    <property type="entry name" value="TolB, C-terminal domain"/>
    <property type="match status" value="3"/>
</dbReference>
<dbReference type="PANTHER" id="PTHR36842:SF1">
    <property type="entry name" value="PROTEIN TOLB"/>
    <property type="match status" value="1"/>
</dbReference>
<dbReference type="Proteomes" id="UP001201812">
    <property type="component" value="Unassembled WGS sequence"/>
</dbReference>
<proteinExistence type="inferred from homology"/>
<keyword evidence="3" id="KW-1185">Reference proteome</keyword>
<sequence length="654" mass="73912">MEVDAVWIRPLSPDMDIFRMDLQGNIQMQLTYDTGFDGYGTISPDGRSIVYTSMRTGDPELWIMDAVNGSAKKQLLNRKGFEGSAEFSADGKKIMFVGTPTPTTQKQLKIYENRLREHHYDSRNTSLYIMDIESGNYSQISIDPKTCALKYAWGREIFVVNKLAHFSSPKFLAASKIMFHACYDVKYGQICKHWRLFICNENGTGLEEVKIGAASDLAAVALNNAGTQIAFSSGLREYEKSGQRLRTLFTAKWTYNKATSNSAKKSSYKYHYRGGFYINNGSIKLIFSGEKFFSHVQQLSFGGRNVSPKFSSDDKRIFFESEECSNENFSCRKIKAINLMHEGAQITPSEPHIFGANLFGATYSITAIPVLIKNQYYIYAYATQFPSIEKNKGCSRNKTIDISSTKFLNPCTELYKVNQFGQIIRPLTNNSFHDSSAAVSPNRRWILFMSTRSGDPELWVFELRTIYEYTSFYMSNADDLWNLKSVNRLTHRLGYESGGSFSTDSQKIVYAGSTPKDIGEIESYNRLLRQNYVDVTLSAELFYLELIEGEIWSEPIQITHLNATISSPVYLSDNTQIIFSCKGCQSKASSDNGTHLFIINEDGSGLQQITFNENGFDANPMLNSDGSLLAWSSNRNNSLMVPDEVNIFIARMNI</sequence>
<accession>A0AAD4R6G7</accession>
<organism evidence="2 3">
    <name type="scientific">Ditylenchus destructor</name>
    <dbReference type="NCBI Taxonomy" id="166010"/>
    <lineage>
        <taxon>Eukaryota</taxon>
        <taxon>Metazoa</taxon>
        <taxon>Ecdysozoa</taxon>
        <taxon>Nematoda</taxon>
        <taxon>Chromadorea</taxon>
        <taxon>Rhabditida</taxon>
        <taxon>Tylenchina</taxon>
        <taxon>Tylenchomorpha</taxon>
        <taxon>Sphaerularioidea</taxon>
        <taxon>Anguinidae</taxon>
        <taxon>Anguininae</taxon>
        <taxon>Ditylenchus</taxon>
    </lineage>
</organism>
<evidence type="ECO:0000313" key="3">
    <source>
        <dbReference type="Proteomes" id="UP001201812"/>
    </source>
</evidence>
<dbReference type="InterPro" id="IPR011042">
    <property type="entry name" value="6-blade_b-propeller_TolB-like"/>
</dbReference>
<name>A0AAD4R6G7_9BILA</name>
<comment type="caution">
    <text evidence="2">The sequence shown here is derived from an EMBL/GenBank/DDBJ whole genome shotgun (WGS) entry which is preliminary data.</text>
</comment>